<dbReference type="GO" id="GO:0016987">
    <property type="term" value="F:sigma factor activity"/>
    <property type="evidence" value="ECO:0007669"/>
    <property type="project" value="UniProtKB-KW"/>
</dbReference>
<dbReference type="InterPro" id="IPR014284">
    <property type="entry name" value="RNA_pol_sigma-70_dom"/>
</dbReference>
<dbReference type="EMBL" id="RBXT01000001">
    <property type="protein sequence ID" value="RKT76850.1"/>
    <property type="molecule type" value="Genomic_DNA"/>
</dbReference>
<comment type="caution">
    <text evidence="9">The sequence shown here is derived from an EMBL/GenBank/DDBJ whole genome shotgun (WGS) entry which is preliminary data.</text>
</comment>
<dbReference type="Proteomes" id="UP000278440">
    <property type="component" value="Unassembled WGS sequence"/>
</dbReference>
<dbReference type="InterPro" id="IPR000943">
    <property type="entry name" value="RNA_pol_sigma70"/>
</dbReference>
<dbReference type="Gene3D" id="1.10.10.10">
    <property type="entry name" value="Winged helix-like DNA-binding domain superfamily/Winged helix DNA-binding domain"/>
    <property type="match status" value="2"/>
</dbReference>
<evidence type="ECO:0000259" key="7">
    <source>
        <dbReference type="Pfam" id="PF04545"/>
    </source>
</evidence>
<dbReference type="PANTHER" id="PTHR30385:SF4">
    <property type="entry name" value="RNA POLYMERASE SIGMA-E FACTOR"/>
    <property type="match status" value="1"/>
</dbReference>
<accession>A0A495XQQ7</accession>
<dbReference type="SUPFAM" id="SSF88659">
    <property type="entry name" value="Sigma3 and sigma4 domains of RNA polymerase sigma factors"/>
    <property type="match status" value="2"/>
</dbReference>
<evidence type="ECO:0000259" key="6">
    <source>
        <dbReference type="Pfam" id="PF04542"/>
    </source>
</evidence>
<keyword evidence="4" id="KW-0804">Transcription</keyword>
<evidence type="ECO:0000256" key="3">
    <source>
        <dbReference type="ARBA" id="ARBA00023125"/>
    </source>
</evidence>
<keyword evidence="3" id="KW-0238">DNA-binding</keyword>
<dbReference type="PRINTS" id="PR00046">
    <property type="entry name" value="SIGMA70FCT"/>
</dbReference>
<evidence type="ECO:0000256" key="4">
    <source>
        <dbReference type="ARBA" id="ARBA00023163"/>
    </source>
</evidence>
<organism evidence="9 10">
    <name type="scientific">Terracoccus luteus</name>
    <dbReference type="NCBI Taxonomy" id="53356"/>
    <lineage>
        <taxon>Bacteria</taxon>
        <taxon>Bacillati</taxon>
        <taxon>Actinomycetota</taxon>
        <taxon>Actinomycetes</taxon>
        <taxon>Micrococcales</taxon>
        <taxon>Intrasporangiaceae</taxon>
        <taxon>Terracoccus</taxon>
    </lineage>
</organism>
<dbReference type="CDD" id="cd06171">
    <property type="entry name" value="Sigma70_r4"/>
    <property type="match status" value="1"/>
</dbReference>
<dbReference type="GO" id="GO:0003677">
    <property type="term" value="F:DNA binding"/>
    <property type="evidence" value="ECO:0007669"/>
    <property type="project" value="UniProtKB-KW"/>
</dbReference>
<protein>
    <submittedName>
        <fullName evidence="9">RNA polymerase sigma-28 (SigD/FliA/WhiG) subunit</fullName>
    </submittedName>
    <submittedName>
        <fullName evidence="8">RNA polymerase sigma-B factor</fullName>
    </submittedName>
</protein>
<feature type="domain" description="RNA polymerase sigma-70 region 4" evidence="7">
    <location>
        <begin position="206"/>
        <end position="254"/>
    </location>
</feature>
<dbReference type="Pfam" id="PF04542">
    <property type="entry name" value="Sigma70_r2"/>
    <property type="match status" value="1"/>
</dbReference>
<evidence type="ECO:0000313" key="10">
    <source>
        <dbReference type="Proteomes" id="UP000278440"/>
    </source>
</evidence>
<dbReference type="InterPro" id="IPR007630">
    <property type="entry name" value="RNA_pol_sigma70_r4"/>
</dbReference>
<feature type="domain" description="RNA polymerase sigma-70 region 3" evidence="5">
    <location>
        <begin position="129"/>
        <end position="184"/>
    </location>
</feature>
<dbReference type="EMBL" id="JACHVT010000004">
    <property type="protein sequence ID" value="MBB2986800.1"/>
    <property type="molecule type" value="Genomic_DNA"/>
</dbReference>
<feature type="domain" description="RNA polymerase sigma-70 region 2" evidence="6">
    <location>
        <begin position="43"/>
        <end position="110"/>
    </location>
</feature>
<dbReference type="InterPro" id="IPR013324">
    <property type="entry name" value="RNA_pol_sigma_r3/r4-like"/>
</dbReference>
<dbReference type="Proteomes" id="UP000590811">
    <property type="component" value="Unassembled WGS sequence"/>
</dbReference>
<dbReference type="InterPro" id="IPR007627">
    <property type="entry name" value="RNA_pol_sigma70_r2"/>
</dbReference>
<reference evidence="9 10" key="1">
    <citation type="submission" date="2018-10" db="EMBL/GenBank/DDBJ databases">
        <title>Sequencing the genomes of 1000 actinobacteria strains.</title>
        <authorList>
            <person name="Klenk H.-P."/>
        </authorList>
    </citation>
    <scope>NUCLEOTIDE SEQUENCE [LARGE SCALE GENOMIC DNA]</scope>
    <source>
        <strain evidence="9 10">DSM 44267</strain>
    </source>
</reference>
<dbReference type="PANTHER" id="PTHR30385">
    <property type="entry name" value="SIGMA FACTOR F FLAGELLAR"/>
    <property type="match status" value="1"/>
</dbReference>
<keyword evidence="2" id="KW-0731">Sigma factor</keyword>
<dbReference type="GO" id="GO:0006352">
    <property type="term" value="P:DNA-templated transcription initiation"/>
    <property type="evidence" value="ECO:0007669"/>
    <property type="project" value="InterPro"/>
</dbReference>
<dbReference type="InterPro" id="IPR013325">
    <property type="entry name" value="RNA_pol_sigma_r2"/>
</dbReference>
<evidence type="ECO:0000256" key="2">
    <source>
        <dbReference type="ARBA" id="ARBA00023082"/>
    </source>
</evidence>
<evidence type="ECO:0000313" key="9">
    <source>
        <dbReference type="EMBL" id="RKT76850.1"/>
    </source>
</evidence>
<sequence>MNLSPTLRQRYAERDEQTADLFAELAAASTPQQEAAIVDEIVHLYLGTCATMAGRYDNRGVEHDDLVQVARLALIKAIHRYEPGKAPSFAAYAVPTISGELKRHFRDRAWMVRPPRKLQDLRTAVQLERQRIEQEYGHSPTVSELAQALEVPLDQMSELLSSSTSFRPISIDQVSGSDDGPVMDASLAMVDAELEAVVHRVDLAGALSSLPEQDRRLIVLRFVEGLSQDRIGEVLGMSQMRVSRSLKRIVLSLRAVLDDGEAARVPARHTVAAG</sequence>
<dbReference type="Pfam" id="PF04545">
    <property type="entry name" value="Sigma70_r4"/>
    <property type="match status" value="1"/>
</dbReference>
<dbReference type="Gene3D" id="1.20.120.1810">
    <property type="match status" value="1"/>
</dbReference>
<name>A0A495XQQ7_9MICO</name>
<reference evidence="8 11" key="2">
    <citation type="submission" date="2020-08" db="EMBL/GenBank/DDBJ databases">
        <title>Genomic Encyclopedia of Type Strains, Phase IV (KMG-V): Genome sequencing to study the core and pangenomes of soil and plant-associated prokaryotes.</title>
        <authorList>
            <person name="Whitman W."/>
        </authorList>
    </citation>
    <scope>NUCLEOTIDE SEQUENCE [LARGE SCALE GENOMIC DNA]</scope>
    <source>
        <strain evidence="8 11">B3ACCR2</strain>
    </source>
</reference>
<dbReference type="SUPFAM" id="SSF88946">
    <property type="entry name" value="Sigma2 domain of RNA polymerase sigma factors"/>
    <property type="match status" value="1"/>
</dbReference>
<evidence type="ECO:0000313" key="11">
    <source>
        <dbReference type="Proteomes" id="UP000590811"/>
    </source>
</evidence>
<evidence type="ECO:0000313" key="8">
    <source>
        <dbReference type="EMBL" id="MBB2986800.1"/>
    </source>
</evidence>
<dbReference type="InterPro" id="IPR036388">
    <property type="entry name" value="WH-like_DNA-bd_sf"/>
</dbReference>
<dbReference type="InterPro" id="IPR007624">
    <property type="entry name" value="RNA_pol_sigma70_r3"/>
</dbReference>
<dbReference type="OrthoDB" id="9804285at2"/>
<evidence type="ECO:0000256" key="1">
    <source>
        <dbReference type="ARBA" id="ARBA00023015"/>
    </source>
</evidence>
<keyword evidence="1" id="KW-0805">Transcription regulation</keyword>
<proteinExistence type="predicted"/>
<dbReference type="RefSeq" id="WP_121030375.1">
    <property type="nucleotide sequence ID" value="NZ_JACHVT010000004.1"/>
</dbReference>
<keyword evidence="10" id="KW-1185">Reference proteome</keyword>
<gene>
    <name evidence="9" type="ORF">DFJ68_0252</name>
    <name evidence="8" type="ORF">FHW14_001965</name>
</gene>
<dbReference type="AlphaFoldDB" id="A0A495XQQ7"/>
<dbReference type="NCBIfam" id="TIGR02937">
    <property type="entry name" value="sigma70-ECF"/>
    <property type="match status" value="1"/>
</dbReference>
<evidence type="ECO:0000259" key="5">
    <source>
        <dbReference type="Pfam" id="PF04539"/>
    </source>
</evidence>
<dbReference type="Pfam" id="PF04539">
    <property type="entry name" value="Sigma70_r3"/>
    <property type="match status" value="1"/>
</dbReference>